<evidence type="ECO:0000259" key="1">
    <source>
        <dbReference type="PROSITE" id="PS52001"/>
    </source>
</evidence>
<name>A0ABD6EBJ4_9BILA</name>
<dbReference type="InterPro" id="IPR046856">
    <property type="entry name" value="Gemin6_C"/>
</dbReference>
<sequence>MWNPSVEEMAALCGQPVRVHFSPDSSISGIIYTIDPWSSSLVLGRFQDSKLKSIEVCSGESVQCVEIIEDEVSLPEECKGCCEDFFGLVNSLITETPPKISRFDVERKRKVLVDWLRANCIDVKIDNDGSVTVFDVVRIKPPYDPDSCYSDNVIVLSRLRRLIKALPVDTES</sequence>
<dbReference type="InterPro" id="IPR009422">
    <property type="entry name" value="Gemin6"/>
</dbReference>
<proteinExistence type="predicted"/>
<feature type="domain" description="AD" evidence="1">
    <location>
        <begin position="87"/>
        <end position="171"/>
    </location>
</feature>
<dbReference type="EMBL" id="JBGFUD010000529">
    <property type="protein sequence ID" value="MFH4974719.1"/>
    <property type="molecule type" value="Genomic_DNA"/>
</dbReference>
<dbReference type="PROSITE" id="PS52001">
    <property type="entry name" value="AD"/>
    <property type="match status" value="1"/>
</dbReference>
<dbReference type="Gene3D" id="2.30.30.100">
    <property type="match status" value="1"/>
</dbReference>
<reference evidence="2 3" key="1">
    <citation type="submission" date="2024-08" db="EMBL/GenBank/DDBJ databases">
        <title>Gnathostoma spinigerum genome.</title>
        <authorList>
            <person name="Gonzalez-Bertolin B."/>
            <person name="Monzon S."/>
            <person name="Zaballos A."/>
            <person name="Jimenez P."/>
            <person name="Dekumyoy P."/>
            <person name="Varona S."/>
            <person name="Cuesta I."/>
            <person name="Sumanam S."/>
            <person name="Adisakwattana P."/>
            <person name="Gasser R.B."/>
            <person name="Hernandez-Gonzalez A."/>
            <person name="Young N.D."/>
            <person name="Perteguer M.J."/>
        </authorList>
    </citation>
    <scope>NUCLEOTIDE SEQUENCE [LARGE SCALE GENOMIC DNA]</scope>
    <source>
        <strain evidence="2">AL3</strain>
        <tissue evidence="2">Liver</tissue>
    </source>
</reference>
<keyword evidence="3" id="KW-1185">Reference proteome</keyword>
<evidence type="ECO:0000313" key="2">
    <source>
        <dbReference type="EMBL" id="MFH4974719.1"/>
    </source>
</evidence>
<gene>
    <name evidence="2" type="ORF">AB6A40_001428</name>
</gene>
<dbReference type="PANTHER" id="PTHR14710">
    <property type="entry name" value="GEM-ASSOCIATED PROTEIN 6"/>
    <property type="match status" value="1"/>
</dbReference>
<protein>
    <recommendedName>
        <fullName evidence="1">AD domain-containing protein</fullName>
    </recommendedName>
</protein>
<dbReference type="Pfam" id="PF06372">
    <property type="entry name" value="Gemin6"/>
    <property type="match status" value="1"/>
</dbReference>
<dbReference type="InterPro" id="IPR046857">
    <property type="entry name" value="Gemin6_Sm-like_dom"/>
</dbReference>
<evidence type="ECO:0000313" key="3">
    <source>
        <dbReference type="Proteomes" id="UP001608902"/>
    </source>
</evidence>
<dbReference type="Pfam" id="PF20417">
    <property type="entry name" value="Gemin6_C"/>
    <property type="match status" value="1"/>
</dbReference>
<organism evidence="2 3">
    <name type="scientific">Gnathostoma spinigerum</name>
    <dbReference type="NCBI Taxonomy" id="75299"/>
    <lineage>
        <taxon>Eukaryota</taxon>
        <taxon>Metazoa</taxon>
        <taxon>Ecdysozoa</taxon>
        <taxon>Nematoda</taxon>
        <taxon>Chromadorea</taxon>
        <taxon>Rhabditida</taxon>
        <taxon>Spirurina</taxon>
        <taxon>Gnathostomatomorpha</taxon>
        <taxon>Gnathostomatoidea</taxon>
        <taxon>Gnathostomatidae</taxon>
        <taxon>Gnathostoma</taxon>
    </lineage>
</organism>
<dbReference type="Proteomes" id="UP001608902">
    <property type="component" value="Unassembled WGS sequence"/>
</dbReference>
<comment type="caution">
    <text evidence="2">The sequence shown here is derived from an EMBL/GenBank/DDBJ whole genome shotgun (WGS) entry which is preliminary data.</text>
</comment>
<accession>A0ABD6EBJ4</accession>
<dbReference type="InterPro" id="IPR047574">
    <property type="entry name" value="AD"/>
</dbReference>
<dbReference type="PANTHER" id="PTHR14710:SF2">
    <property type="entry name" value="GEM-ASSOCIATED PROTEIN 6"/>
    <property type="match status" value="1"/>
</dbReference>
<dbReference type="AlphaFoldDB" id="A0ABD6EBJ4"/>